<name>A0A0M0LIU9_9BACI</name>
<keyword evidence="2" id="KW-1185">Reference proteome</keyword>
<gene>
    <name evidence="1" type="ORF">AMD01_01460</name>
</gene>
<dbReference type="GO" id="GO:0030420">
    <property type="term" value="P:establishment of competence for transformation"/>
    <property type="evidence" value="ECO:0007669"/>
    <property type="project" value="InterPro"/>
</dbReference>
<comment type="caution">
    <text evidence="1">The sequence shown here is derived from an EMBL/GenBank/DDBJ whole genome shotgun (WGS) entry which is preliminary data.</text>
</comment>
<dbReference type="PATRIC" id="fig|284581.3.peg.546"/>
<dbReference type="Proteomes" id="UP000037558">
    <property type="component" value="Unassembled WGS sequence"/>
</dbReference>
<protein>
    <recommendedName>
        <fullName evidence="3">Competence protein</fullName>
    </recommendedName>
</protein>
<evidence type="ECO:0008006" key="3">
    <source>
        <dbReference type="Google" id="ProtNLM"/>
    </source>
</evidence>
<sequence>MRESYEISRKTMALLPNKDPVYQTKVIEAEGEYLCAIPPIKLIRAACLRGGASYEGRREAIIERYDYKHRTPIPVFPAFNVFAFPTTSPDNYECMWLFENHIYNVTSSSDKACINFHNGASLVLDYPYKFMRLQWQRTATCARMDVAFKDARKFVEIF</sequence>
<organism evidence="1 2">
    <name type="scientific">Priestia koreensis</name>
    <dbReference type="NCBI Taxonomy" id="284581"/>
    <lineage>
        <taxon>Bacteria</taxon>
        <taxon>Bacillati</taxon>
        <taxon>Bacillota</taxon>
        <taxon>Bacilli</taxon>
        <taxon>Bacillales</taxon>
        <taxon>Bacillaceae</taxon>
        <taxon>Priestia</taxon>
    </lineage>
</organism>
<dbReference type="Pfam" id="PF06338">
    <property type="entry name" value="ComK"/>
    <property type="match status" value="1"/>
</dbReference>
<dbReference type="AlphaFoldDB" id="A0A0M0LIU9"/>
<dbReference type="EMBL" id="LILC01000002">
    <property type="protein sequence ID" value="KOO50916.1"/>
    <property type="molecule type" value="Genomic_DNA"/>
</dbReference>
<reference evidence="2" key="1">
    <citation type="submission" date="2015-08" db="EMBL/GenBank/DDBJ databases">
        <title>Fjat-14210 dsm16467.</title>
        <authorList>
            <person name="Liu B."/>
            <person name="Wang J."/>
            <person name="Zhu Y."/>
            <person name="Liu G."/>
            <person name="Chen Q."/>
            <person name="Chen Z."/>
            <person name="Lan J."/>
            <person name="Che J."/>
            <person name="Ge C."/>
            <person name="Shi H."/>
            <person name="Pan Z."/>
            <person name="Liu X."/>
        </authorList>
    </citation>
    <scope>NUCLEOTIDE SEQUENCE [LARGE SCALE GENOMIC DNA]</scope>
    <source>
        <strain evidence="2">DSM 16467</strain>
    </source>
</reference>
<dbReference type="STRING" id="284581.AMD01_01460"/>
<accession>A0A0M0LIU9</accession>
<evidence type="ECO:0000313" key="2">
    <source>
        <dbReference type="Proteomes" id="UP000037558"/>
    </source>
</evidence>
<dbReference type="InterPro" id="IPR010461">
    <property type="entry name" value="ComK"/>
</dbReference>
<evidence type="ECO:0000313" key="1">
    <source>
        <dbReference type="EMBL" id="KOO50916.1"/>
    </source>
</evidence>
<proteinExistence type="predicted"/>